<feature type="repeat" description="TPR" evidence="1">
    <location>
        <begin position="16"/>
        <end position="49"/>
    </location>
</feature>
<dbReference type="InterPro" id="IPR019734">
    <property type="entry name" value="TPR_rpt"/>
</dbReference>
<comment type="caution">
    <text evidence="2">The sequence shown here is derived from an EMBL/GenBank/DDBJ whole genome shotgun (WGS) entry which is preliminary data.</text>
</comment>
<evidence type="ECO:0000313" key="2">
    <source>
        <dbReference type="EMBL" id="MBB6340724.1"/>
    </source>
</evidence>
<dbReference type="RefSeq" id="WP_184680914.1">
    <property type="nucleotide sequence ID" value="NZ_JACHLL010000001.1"/>
</dbReference>
<keyword evidence="2" id="KW-0378">Hydrolase</keyword>
<reference evidence="2 3" key="1">
    <citation type="submission" date="2020-08" db="EMBL/GenBank/DDBJ databases">
        <title>Functional genomics of gut bacteria from endangered species of beetles.</title>
        <authorList>
            <person name="Carlos-Shanley C."/>
        </authorList>
    </citation>
    <scope>NUCLEOTIDE SEQUENCE [LARGE SCALE GENOMIC DNA]</scope>
    <source>
        <strain evidence="2 3">S00202</strain>
    </source>
</reference>
<dbReference type="GO" id="GO:0006508">
    <property type="term" value="P:proteolysis"/>
    <property type="evidence" value="ECO:0007669"/>
    <property type="project" value="UniProtKB-KW"/>
</dbReference>
<dbReference type="EMBL" id="JACHLL010000001">
    <property type="protein sequence ID" value="MBB6340724.1"/>
    <property type="molecule type" value="Genomic_DNA"/>
</dbReference>
<dbReference type="Proteomes" id="UP000557193">
    <property type="component" value="Unassembled WGS sequence"/>
</dbReference>
<organism evidence="2 3">
    <name type="scientific">Pseudomonas fluvialis</name>
    <dbReference type="NCBI Taxonomy" id="1793966"/>
    <lineage>
        <taxon>Bacteria</taxon>
        <taxon>Pseudomonadati</taxon>
        <taxon>Pseudomonadota</taxon>
        <taxon>Gammaproteobacteria</taxon>
        <taxon>Pseudomonadales</taxon>
        <taxon>Pseudomonadaceae</taxon>
        <taxon>Pseudomonas</taxon>
    </lineage>
</organism>
<keyword evidence="1" id="KW-0802">TPR repeat</keyword>
<dbReference type="AlphaFoldDB" id="A0A7X0BT04"/>
<proteinExistence type="predicted"/>
<dbReference type="SMART" id="SM00028">
    <property type="entry name" value="TPR"/>
    <property type="match status" value="2"/>
</dbReference>
<keyword evidence="2" id="KW-0645">Protease</keyword>
<sequence>MREGLEKMLARGVDNSLLRFGLGKACLDEGDAEQAMQHLQKCLSFDPAYSAAWKLLGQACLKQGLEAEARLAWENGLEIARQRGDKQTEKEMLVFLRRLDKSAGAS</sequence>
<dbReference type="SUPFAM" id="SSF48452">
    <property type="entry name" value="TPR-like"/>
    <property type="match status" value="1"/>
</dbReference>
<name>A0A7X0BT04_9PSED</name>
<gene>
    <name evidence="2" type="ORF">HNP49_000874</name>
</gene>
<dbReference type="Pfam" id="PF14559">
    <property type="entry name" value="TPR_19"/>
    <property type="match status" value="1"/>
</dbReference>
<accession>A0A7X0BT04</accession>
<dbReference type="InterPro" id="IPR011990">
    <property type="entry name" value="TPR-like_helical_dom_sf"/>
</dbReference>
<evidence type="ECO:0000256" key="1">
    <source>
        <dbReference type="PROSITE-ProRule" id="PRU00339"/>
    </source>
</evidence>
<dbReference type="GO" id="GO:0008233">
    <property type="term" value="F:peptidase activity"/>
    <property type="evidence" value="ECO:0007669"/>
    <property type="project" value="UniProtKB-KW"/>
</dbReference>
<dbReference type="PROSITE" id="PS50005">
    <property type="entry name" value="TPR"/>
    <property type="match status" value="1"/>
</dbReference>
<protein>
    <submittedName>
        <fullName evidence="2">Putative Zn-dependent protease</fullName>
    </submittedName>
</protein>
<keyword evidence="3" id="KW-1185">Reference proteome</keyword>
<dbReference type="Gene3D" id="1.25.40.10">
    <property type="entry name" value="Tetratricopeptide repeat domain"/>
    <property type="match status" value="1"/>
</dbReference>
<evidence type="ECO:0000313" key="3">
    <source>
        <dbReference type="Proteomes" id="UP000557193"/>
    </source>
</evidence>